<dbReference type="Pfam" id="PF02955">
    <property type="entry name" value="GSH-S_ATP"/>
    <property type="match status" value="1"/>
</dbReference>
<dbReference type="PANTHER" id="PTHR21621:SF4">
    <property type="entry name" value="GLUTATHIONE SYNTHETASE"/>
    <property type="match status" value="1"/>
</dbReference>
<dbReference type="AlphaFoldDB" id="A0A4Q6XXQ5"/>
<accession>A0A4Q6XXQ5</accession>
<sequence>MNIAFVINQTHKEETVFTTTLLAFKAHKRGHTVLYIGLADFTYHNEDNVGAYCRVLKPTEEVEDPEELLEMLRDREKEYVDAYDMDVLWLRYDPVVDMINRPWASPTALQFAQLIKRRGTWVINDPDKLVEATNKFYLEYFPKEIRPKTIITRSYQDVVSFLDQQNNKIILKPLTGSGGKNVFLVKEDERHNLKQTVEVITRDGYLLAQEYLPDAANGDIRFFLLNGDPIQVDGKYAAVNRVQQKGDIRSNIHQGGSAQQANIDDTILATVSKVTGKLKEDGMYFVGLDIVGDKIMEINVFSPGALNLASKLNDVDFVGLVLDDVEKQIEKRKNSK</sequence>
<comment type="caution">
    <text evidence="3">The sequence shown here is derived from an EMBL/GenBank/DDBJ whole genome shotgun (WGS) entry which is preliminary data.</text>
</comment>
<dbReference type="SUPFAM" id="SSF52440">
    <property type="entry name" value="PreATP-grasp domain"/>
    <property type="match status" value="1"/>
</dbReference>
<name>A0A4Q6XXQ5_9SPHI</name>
<dbReference type="InterPro" id="IPR011761">
    <property type="entry name" value="ATP-grasp"/>
</dbReference>
<keyword evidence="4" id="KW-1185">Reference proteome</keyword>
<dbReference type="InterPro" id="IPR004218">
    <property type="entry name" value="GSHS_ATP-bd"/>
</dbReference>
<dbReference type="InterPro" id="IPR013815">
    <property type="entry name" value="ATP_grasp_subdomain_1"/>
</dbReference>
<dbReference type="PROSITE" id="PS50975">
    <property type="entry name" value="ATP_GRASP"/>
    <property type="match status" value="1"/>
</dbReference>
<dbReference type="Gene3D" id="3.40.50.20">
    <property type="match status" value="1"/>
</dbReference>
<evidence type="ECO:0000313" key="4">
    <source>
        <dbReference type="Proteomes" id="UP000292855"/>
    </source>
</evidence>
<protein>
    <submittedName>
        <fullName evidence="3">Glutathione synthase</fullName>
    </submittedName>
</protein>
<evidence type="ECO:0000259" key="2">
    <source>
        <dbReference type="PROSITE" id="PS50975"/>
    </source>
</evidence>
<organism evidence="3 4">
    <name type="scientific">Sphingobacterium corticibacterium</name>
    <dbReference type="NCBI Taxonomy" id="2484746"/>
    <lineage>
        <taxon>Bacteria</taxon>
        <taxon>Pseudomonadati</taxon>
        <taxon>Bacteroidota</taxon>
        <taxon>Sphingobacteriia</taxon>
        <taxon>Sphingobacteriales</taxon>
        <taxon>Sphingobacteriaceae</taxon>
        <taxon>Sphingobacterium</taxon>
    </lineage>
</organism>
<keyword evidence="1" id="KW-0067">ATP-binding</keyword>
<feature type="domain" description="ATP-grasp" evidence="2">
    <location>
        <begin position="135"/>
        <end position="326"/>
    </location>
</feature>
<dbReference type="EMBL" id="SGIT01000001">
    <property type="protein sequence ID" value="RZF61769.1"/>
    <property type="molecule type" value="Genomic_DNA"/>
</dbReference>
<dbReference type="InterPro" id="IPR004215">
    <property type="entry name" value="GSHS_N"/>
</dbReference>
<gene>
    <name evidence="3" type="ORF">EWE74_02735</name>
</gene>
<dbReference type="GO" id="GO:0005737">
    <property type="term" value="C:cytoplasm"/>
    <property type="evidence" value="ECO:0007669"/>
    <property type="project" value="TreeGrafter"/>
</dbReference>
<evidence type="ECO:0000256" key="1">
    <source>
        <dbReference type="PROSITE-ProRule" id="PRU00409"/>
    </source>
</evidence>
<evidence type="ECO:0000313" key="3">
    <source>
        <dbReference type="EMBL" id="RZF61769.1"/>
    </source>
</evidence>
<dbReference type="Proteomes" id="UP000292855">
    <property type="component" value="Unassembled WGS sequence"/>
</dbReference>
<dbReference type="InterPro" id="IPR016185">
    <property type="entry name" value="PreATP-grasp_dom_sf"/>
</dbReference>
<reference evidence="3 4" key="1">
    <citation type="submission" date="2019-02" db="EMBL/GenBank/DDBJ databases">
        <authorList>
            <person name="Li Y."/>
        </authorList>
    </citation>
    <scope>NUCLEOTIDE SEQUENCE [LARGE SCALE GENOMIC DNA]</scope>
    <source>
        <strain evidence="3 4">30C10-4-7</strain>
    </source>
</reference>
<dbReference type="GO" id="GO:0005524">
    <property type="term" value="F:ATP binding"/>
    <property type="evidence" value="ECO:0007669"/>
    <property type="project" value="UniProtKB-UniRule"/>
</dbReference>
<proteinExistence type="predicted"/>
<dbReference type="Pfam" id="PF02951">
    <property type="entry name" value="GSH-S_N"/>
    <property type="match status" value="1"/>
</dbReference>
<dbReference type="PANTHER" id="PTHR21621">
    <property type="entry name" value="RIBOSOMAL PROTEIN S6 MODIFICATION PROTEIN"/>
    <property type="match status" value="1"/>
</dbReference>
<dbReference type="RefSeq" id="WP_130139998.1">
    <property type="nucleotide sequence ID" value="NZ_SGIT01000001.1"/>
</dbReference>
<dbReference type="GO" id="GO:0004363">
    <property type="term" value="F:glutathione synthase activity"/>
    <property type="evidence" value="ECO:0007669"/>
    <property type="project" value="InterPro"/>
</dbReference>
<dbReference type="Gene3D" id="3.30.470.20">
    <property type="entry name" value="ATP-grasp fold, B domain"/>
    <property type="match status" value="1"/>
</dbReference>
<keyword evidence="1" id="KW-0547">Nucleotide-binding</keyword>
<dbReference type="SUPFAM" id="SSF56059">
    <property type="entry name" value="Glutathione synthetase ATP-binding domain-like"/>
    <property type="match status" value="1"/>
</dbReference>
<dbReference type="GO" id="GO:0046872">
    <property type="term" value="F:metal ion binding"/>
    <property type="evidence" value="ECO:0007669"/>
    <property type="project" value="InterPro"/>
</dbReference>
<dbReference type="OrthoDB" id="9785415at2"/>
<dbReference type="Gene3D" id="3.30.1490.20">
    <property type="entry name" value="ATP-grasp fold, A domain"/>
    <property type="match status" value="1"/>
</dbReference>